<dbReference type="RefSeq" id="WP_189505292.1">
    <property type="nucleotide sequence ID" value="NZ_BMZQ01000002.1"/>
</dbReference>
<dbReference type="AlphaFoldDB" id="A0A8J3DZS3"/>
<gene>
    <name evidence="2" type="ORF">GCM10016234_30240</name>
</gene>
<proteinExistence type="predicted"/>
<accession>A0A8J3DZS3</accession>
<name>A0A8J3DZS3_9HYPH</name>
<evidence type="ECO:0000256" key="1">
    <source>
        <dbReference type="SAM" id="SignalP"/>
    </source>
</evidence>
<dbReference type="EMBL" id="BMZQ01000002">
    <property type="protein sequence ID" value="GHD19046.1"/>
    <property type="molecule type" value="Genomic_DNA"/>
</dbReference>
<reference evidence="2" key="1">
    <citation type="journal article" date="2014" name="Int. J. Syst. Evol. Microbiol.">
        <title>Complete genome sequence of Corynebacterium casei LMG S-19264T (=DSM 44701T), isolated from a smear-ripened cheese.</title>
        <authorList>
            <consortium name="US DOE Joint Genome Institute (JGI-PGF)"/>
            <person name="Walter F."/>
            <person name="Albersmeier A."/>
            <person name="Kalinowski J."/>
            <person name="Ruckert C."/>
        </authorList>
    </citation>
    <scope>NUCLEOTIDE SEQUENCE</scope>
    <source>
        <strain evidence="2">KCTC 42249</strain>
    </source>
</reference>
<comment type="caution">
    <text evidence="2">The sequence shown here is derived from an EMBL/GenBank/DDBJ whole genome shotgun (WGS) entry which is preliminary data.</text>
</comment>
<keyword evidence="3" id="KW-1185">Reference proteome</keyword>
<evidence type="ECO:0000313" key="3">
    <source>
        <dbReference type="Proteomes" id="UP000630142"/>
    </source>
</evidence>
<feature type="signal peptide" evidence="1">
    <location>
        <begin position="1"/>
        <end position="22"/>
    </location>
</feature>
<sequence length="217" mass="22847">MMIWRRFFLAAAGLLSCGAASAVELTTPLAGGGEDLTLFGPRLEAVQGAPIPLPTGSSAALEPFAGTLVFSESRLGTTGAGAEVDARLNKDPLFFPAVRLRFSTLGSDLVPATQETIRIGSLPGDAGYWDVKVAPGKVWSDPADGGWSRASFPFELVSPSGEIGHHGHATFRYRGREIGPVSYRLFSLPGGDAAKSFAAAGVLMPRLDREIFSLPED</sequence>
<protein>
    <submittedName>
        <fullName evidence="2">Uncharacterized protein</fullName>
    </submittedName>
</protein>
<feature type="chain" id="PRO_5035249112" evidence="1">
    <location>
        <begin position="23"/>
        <end position="217"/>
    </location>
</feature>
<dbReference type="PROSITE" id="PS51257">
    <property type="entry name" value="PROKAR_LIPOPROTEIN"/>
    <property type="match status" value="1"/>
</dbReference>
<keyword evidence="1" id="KW-0732">Signal</keyword>
<dbReference type="Proteomes" id="UP000630142">
    <property type="component" value="Unassembled WGS sequence"/>
</dbReference>
<organism evidence="2 3">
    <name type="scientific">Tianweitania populi</name>
    <dbReference type="NCBI Taxonomy" id="1607949"/>
    <lineage>
        <taxon>Bacteria</taxon>
        <taxon>Pseudomonadati</taxon>
        <taxon>Pseudomonadota</taxon>
        <taxon>Alphaproteobacteria</taxon>
        <taxon>Hyphomicrobiales</taxon>
        <taxon>Phyllobacteriaceae</taxon>
        <taxon>Tianweitania</taxon>
    </lineage>
</organism>
<reference evidence="2" key="2">
    <citation type="submission" date="2020-09" db="EMBL/GenBank/DDBJ databases">
        <authorList>
            <person name="Sun Q."/>
            <person name="Kim S."/>
        </authorList>
    </citation>
    <scope>NUCLEOTIDE SEQUENCE</scope>
    <source>
        <strain evidence="2">KCTC 42249</strain>
    </source>
</reference>
<evidence type="ECO:0000313" key="2">
    <source>
        <dbReference type="EMBL" id="GHD19046.1"/>
    </source>
</evidence>